<dbReference type="EMBL" id="CM027687">
    <property type="protein sequence ID" value="KAG0521780.1"/>
    <property type="molecule type" value="Genomic_DNA"/>
</dbReference>
<evidence type="ECO:0000313" key="3">
    <source>
        <dbReference type="Proteomes" id="UP000807115"/>
    </source>
</evidence>
<dbReference type="PANTHER" id="PTHR35997">
    <property type="entry name" value="COTTON FIBER PROTEIN-RELATED"/>
    <property type="match status" value="1"/>
</dbReference>
<dbReference type="InterPro" id="IPR008480">
    <property type="entry name" value="DUF761_pln"/>
</dbReference>
<name>A0A921QJ21_SORBI</name>
<reference evidence="2" key="1">
    <citation type="journal article" date="2019" name="BMC Genomics">
        <title>A new reference genome for Sorghum bicolor reveals high levels of sequence similarity between sweet and grain genotypes: implications for the genetics of sugar metabolism.</title>
        <authorList>
            <person name="Cooper E.A."/>
            <person name="Brenton Z.W."/>
            <person name="Flinn B.S."/>
            <person name="Jenkins J."/>
            <person name="Shu S."/>
            <person name="Flowers D."/>
            <person name="Luo F."/>
            <person name="Wang Y."/>
            <person name="Xia P."/>
            <person name="Barry K."/>
            <person name="Daum C."/>
            <person name="Lipzen A."/>
            <person name="Yoshinaga Y."/>
            <person name="Schmutz J."/>
            <person name="Saski C."/>
            <person name="Vermerris W."/>
            <person name="Kresovich S."/>
        </authorList>
    </citation>
    <scope>NUCLEOTIDE SEQUENCE</scope>
</reference>
<proteinExistence type="predicted"/>
<dbReference type="AlphaFoldDB" id="A0A921QJ21"/>
<feature type="compositionally biased region" description="Basic residues" evidence="1">
    <location>
        <begin position="22"/>
        <end position="35"/>
    </location>
</feature>
<feature type="compositionally biased region" description="Acidic residues" evidence="1">
    <location>
        <begin position="77"/>
        <end position="86"/>
    </location>
</feature>
<comment type="caution">
    <text evidence="2">The sequence shown here is derived from an EMBL/GenBank/DDBJ whole genome shotgun (WGS) entry which is preliminary data.</text>
</comment>
<gene>
    <name evidence="2" type="ORF">BDA96_08G190900</name>
</gene>
<evidence type="ECO:0000256" key="1">
    <source>
        <dbReference type="SAM" id="MobiDB-lite"/>
    </source>
</evidence>
<dbReference type="Pfam" id="PF05553">
    <property type="entry name" value="DUF761"/>
    <property type="match status" value="1"/>
</dbReference>
<dbReference type="PANTHER" id="PTHR35997:SF6">
    <property type="entry name" value="COTTON FIBER PROTEIN"/>
    <property type="match status" value="1"/>
</dbReference>
<feature type="region of interest" description="Disordered" evidence="1">
    <location>
        <begin position="1"/>
        <end position="95"/>
    </location>
</feature>
<protein>
    <submittedName>
        <fullName evidence="2">Uncharacterized protein</fullName>
    </submittedName>
</protein>
<evidence type="ECO:0000313" key="2">
    <source>
        <dbReference type="EMBL" id="KAG0521780.1"/>
    </source>
</evidence>
<dbReference type="Proteomes" id="UP000807115">
    <property type="component" value="Chromosome 8"/>
</dbReference>
<accession>A0A921QJ21</accession>
<reference evidence="2" key="2">
    <citation type="submission" date="2020-10" db="EMBL/GenBank/DDBJ databases">
        <authorList>
            <person name="Cooper E.A."/>
            <person name="Brenton Z.W."/>
            <person name="Flinn B.S."/>
            <person name="Jenkins J."/>
            <person name="Shu S."/>
            <person name="Flowers D."/>
            <person name="Luo F."/>
            <person name="Wang Y."/>
            <person name="Xia P."/>
            <person name="Barry K."/>
            <person name="Daum C."/>
            <person name="Lipzen A."/>
            <person name="Yoshinaga Y."/>
            <person name="Schmutz J."/>
            <person name="Saski C."/>
            <person name="Vermerris W."/>
            <person name="Kresovich S."/>
        </authorList>
    </citation>
    <scope>NUCLEOTIDE SEQUENCE</scope>
</reference>
<organism evidence="2 3">
    <name type="scientific">Sorghum bicolor</name>
    <name type="common">Sorghum</name>
    <name type="synonym">Sorghum vulgare</name>
    <dbReference type="NCBI Taxonomy" id="4558"/>
    <lineage>
        <taxon>Eukaryota</taxon>
        <taxon>Viridiplantae</taxon>
        <taxon>Streptophyta</taxon>
        <taxon>Embryophyta</taxon>
        <taxon>Tracheophyta</taxon>
        <taxon>Spermatophyta</taxon>
        <taxon>Magnoliopsida</taxon>
        <taxon>Liliopsida</taxon>
        <taxon>Poales</taxon>
        <taxon>Poaceae</taxon>
        <taxon>PACMAD clade</taxon>
        <taxon>Panicoideae</taxon>
        <taxon>Andropogonodae</taxon>
        <taxon>Andropogoneae</taxon>
        <taxon>Sorghinae</taxon>
        <taxon>Sorghum</taxon>
    </lineage>
</organism>
<sequence length="125" mass="14762">MTTMPRRLTASRSLAEREERRATRRRHQRVGHRPSHSQALVPVQDKSVVISEEKERRHLRRAATTDRRPPPPPPPSSEEEMIDEKESEYSRLSDEELNRRVEEFIARFNREIRLQLEKEEQAAAA</sequence>